<sequence>MSDSNPAKPESPSPSPPSKSKSYWYVCILLSLLSTFFIISTLQDHANIWQPFSPLQTSIQTSEPNSNDEPIPHLFHDKDFILLRPNPNQTYSLEQITPDTTDKLILLYFSAQETVQTLGARQLAACPEHRCAITTNKAHFNRSAAVVFYGTELSCDLPKPQRAFPRQVFIFAMGESPAHGQPCGFMLRKHFFNWTMTYRLDSDIRAHYTYQVPWEEKRRNFAAGKTKLVAWMVSHCKTSSQREKYVAELAKYIPVDVYGACGNLTCGPRGEREAECLSKIREYKFYISFENRVS</sequence>
<keyword evidence="5 12" id="KW-0808">Transferase</keyword>
<keyword evidence="7" id="KW-0735">Signal-anchor</keyword>
<evidence type="ECO:0000256" key="3">
    <source>
        <dbReference type="ARBA" id="ARBA00008919"/>
    </source>
</evidence>
<evidence type="ECO:0000256" key="10">
    <source>
        <dbReference type="ARBA" id="ARBA00023136"/>
    </source>
</evidence>
<evidence type="ECO:0000259" key="14">
    <source>
        <dbReference type="Pfam" id="PF17039"/>
    </source>
</evidence>
<evidence type="ECO:0000256" key="5">
    <source>
        <dbReference type="ARBA" id="ARBA00022679"/>
    </source>
</evidence>
<dbReference type="Pfam" id="PF17039">
    <property type="entry name" value="Glyco_tran_10_N"/>
    <property type="match status" value="1"/>
</dbReference>
<dbReference type="PANTHER" id="PTHR48438">
    <property type="entry name" value="ALPHA-(1,3)-FUCOSYLTRANSFERASE C-RELATED"/>
    <property type="match status" value="1"/>
</dbReference>
<evidence type="ECO:0000256" key="2">
    <source>
        <dbReference type="ARBA" id="ARBA00004922"/>
    </source>
</evidence>
<comment type="caution">
    <text evidence="15">The sequence shown here is derived from an EMBL/GenBank/DDBJ whole genome shotgun (WGS) entry which is preliminary data.</text>
</comment>
<protein>
    <recommendedName>
        <fullName evidence="12">Fucosyltransferase</fullName>
        <ecNumber evidence="12">2.4.1.-</ecNumber>
    </recommendedName>
</protein>
<dbReference type="OrthoDB" id="427096at2759"/>
<evidence type="ECO:0000256" key="12">
    <source>
        <dbReference type="RuleBase" id="RU003832"/>
    </source>
</evidence>
<keyword evidence="16" id="KW-1185">Reference proteome</keyword>
<dbReference type="InterPro" id="IPR055270">
    <property type="entry name" value="Glyco_tran_10_C"/>
</dbReference>
<keyword evidence="4 12" id="KW-0328">Glycosyltransferase</keyword>
<keyword evidence="9 12" id="KW-0333">Golgi apparatus</keyword>
<keyword evidence="10 12" id="KW-0472">Membrane</keyword>
<dbReference type="GO" id="GO:0008417">
    <property type="term" value="F:fucosyltransferase activity"/>
    <property type="evidence" value="ECO:0007669"/>
    <property type="project" value="InterPro"/>
</dbReference>
<dbReference type="AlphaFoldDB" id="A0A1W0XE40"/>
<dbReference type="InterPro" id="IPR001503">
    <property type="entry name" value="Glyco_trans_10"/>
</dbReference>
<dbReference type="UniPathway" id="UPA00378"/>
<gene>
    <name evidence="15" type="ORF">BV898_00664</name>
</gene>
<reference evidence="16" key="1">
    <citation type="submission" date="2017-01" db="EMBL/GenBank/DDBJ databases">
        <title>Comparative genomics of anhydrobiosis in the tardigrade Hypsibius dujardini.</title>
        <authorList>
            <person name="Yoshida Y."/>
            <person name="Koutsovoulos G."/>
            <person name="Laetsch D."/>
            <person name="Stevens L."/>
            <person name="Kumar S."/>
            <person name="Horikawa D."/>
            <person name="Ishino K."/>
            <person name="Komine S."/>
            <person name="Tomita M."/>
            <person name="Blaxter M."/>
            <person name="Arakawa K."/>
        </authorList>
    </citation>
    <scope>NUCLEOTIDE SEQUENCE [LARGE SCALE GENOMIC DNA]</scope>
    <source>
        <strain evidence="16">Z151</strain>
    </source>
</reference>
<keyword evidence="6 12" id="KW-0812">Transmembrane</keyword>
<dbReference type="PANTHER" id="PTHR48438:SF1">
    <property type="entry name" value="ALPHA-(1,3)-FUCOSYLTRANSFERASE C-RELATED"/>
    <property type="match status" value="1"/>
</dbReference>
<evidence type="ECO:0000256" key="11">
    <source>
        <dbReference type="ARBA" id="ARBA00023180"/>
    </source>
</evidence>
<feature type="transmembrane region" description="Helical" evidence="12">
    <location>
        <begin position="22"/>
        <end position="42"/>
    </location>
</feature>
<comment type="pathway">
    <text evidence="2">Protein modification; protein glycosylation.</text>
</comment>
<keyword evidence="11" id="KW-0325">Glycoprotein</keyword>
<proteinExistence type="inferred from homology"/>
<organism evidence="15 16">
    <name type="scientific">Hypsibius exemplaris</name>
    <name type="common">Freshwater tardigrade</name>
    <dbReference type="NCBI Taxonomy" id="2072580"/>
    <lineage>
        <taxon>Eukaryota</taxon>
        <taxon>Metazoa</taxon>
        <taxon>Ecdysozoa</taxon>
        <taxon>Tardigrada</taxon>
        <taxon>Eutardigrada</taxon>
        <taxon>Parachela</taxon>
        <taxon>Hypsibioidea</taxon>
        <taxon>Hypsibiidae</taxon>
        <taxon>Hypsibius</taxon>
    </lineage>
</organism>
<dbReference type="InterPro" id="IPR038577">
    <property type="entry name" value="GT10-like_C_sf"/>
</dbReference>
<comment type="similarity">
    <text evidence="3 12">Belongs to the glycosyltransferase 10 family.</text>
</comment>
<dbReference type="Gene3D" id="3.40.50.11660">
    <property type="entry name" value="Glycosyl transferase family 10, C-terminal domain"/>
    <property type="match status" value="1"/>
</dbReference>
<evidence type="ECO:0000256" key="8">
    <source>
        <dbReference type="ARBA" id="ARBA00022989"/>
    </source>
</evidence>
<evidence type="ECO:0000313" key="16">
    <source>
        <dbReference type="Proteomes" id="UP000192578"/>
    </source>
</evidence>
<evidence type="ECO:0000256" key="1">
    <source>
        <dbReference type="ARBA" id="ARBA00004447"/>
    </source>
</evidence>
<evidence type="ECO:0000313" key="15">
    <source>
        <dbReference type="EMBL" id="OQV25734.1"/>
    </source>
</evidence>
<dbReference type="EMBL" id="MTYJ01000002">
    <property type="protein sequence ID" value="OQV25734.1"/>
    <property type="molecule type" value="Genomic_DNA"/>
</dbReference>
<dbReference type="SUPFAM" id="SSF53756">
    <property type="entry name" value="UDP-Glycosyltransferase/glycogen phosphorylase"/>
    <property type="match status" value="1"/>
</dbReference>
<feature type="domain" description="Fucosyltransferase C-terminal" evidence="13">
    <location>
        <begin position="224"/>
        <end position="292"/>
    </location>
</feature>
<name>A0A1W0XE40_HYPEX</name>
<comment type="subcellular location">
    <subcellularLocation>
        <location evidence="1 12">Golgi apparatus</location>
        <location evidence="1 12">Golgi stack membrane</location>
        <topology evidence="1 12">Single-pass type II membrane protein</topology>
    </subcellularLocation>
</comment>
<dbReference type="GO" id="GO:0032580">
    <property type="term" value="C:Golgi cisterna membrane"/>
    <property type="evidence" value="ECO:0007669"/>
    <property type="project" value="UniProtKB-SubCell"/>
</dbReference>
<dbReference type="EC" id="2.4.1.-" evidence="12"/>
<keyword evidence="8 12" id="KW-1133">Transmembrane helix</keyword>
<evidence type="ECO:0000256" key="7">
    <source>
        <dbReference type="ARBA" id="ARBA00022968"/>
    </source>
</evidence>
<evidence type="ECO:0000256" key="6">
    <source>
        <dbReference type="ARBA" id="ARBA00022692"/>
    </source>
</evidence>
<evidence type="ECO:0000256" key="9">
    <source>
        <dbReference type="ARBA" id="ARBA00023034"/>
    </source>
</evidence>
<dbReference type="Pfam" id="PF00852">
    <property type="entry name" value="Glyco_transf_10"/>
    <property type="match status" value="1"/>
</dbReference>
<dbReference type="Proteomes" id="UP000192578">
    <property type="component" value="Unassembled WGS sequence"/>
</dbReference>
<evidence type="ECO:0000259" key="13">
    <source>
        <dbReference type="Pfam" id="PF00852"/>
    </source>
</evidence>
<accession>A0A1W0XE40</accession>
<dbReference type="InterPro" id="IPR031481">
    <property type="entry name" value="Glyco_tran_10_N"/>
</dbReference>
<feature type="domain" description="Fucosyltransferase N-terminal" evidence="14">
    <location>
        <begin position="102"/>
        <end position="208"/>
    </location>
</feature>
<evidence type="ECO:0000256" key="4">
    <source>
        <dbReference type="ARBA" id="ARBA00022676"/>
    </source>
</evidence>